<dbReference type="NCBIfam" id="NF001965">
    <property type="entry name" value="PRK00742.1"/>
    <property type="match status" value="1"/>
</dbReference>
<keyword evidence="3 4" id="KW-0145">Chemotaxis</keyword>
<dbReference type="InterPro" id="IPR011006">
    <property type="entry name" value="CheY-like_superfamily"/>
</dbReference>
<evidence type="ECO:0000313" key="9">
    <source>
        <dbReference type="Proteomes" id="UP000218785"/>
    </source>
</evidence>
<comment type="domain">
    <text evidence="3">Contains a C-terminal catalytic domain, and an N-terminal region which modulates catalytic activity.</text>
</comment>
<feature type="domain" description="Response regulatory" evidence="6">
    <location>
        <begin position="5"/>
        <end position="123"/>
    </location>
</feature>
<keyword evidence="1 3" id="KW-0378">Hydrolase</keyword>
<feature type="domain" description="CheB-type methylesterase" evidence="7">
    <location>
        <begin position="157"/>
        <end position="350"/>
    </location>
</feature>
<keyword evidence="3 5" id="KW-0597">Phosphoprotein</keyword>
<feature type="active site" evidence="3 4">
    <location>
        <position position="196"/>
    </location>
</feature>
<protein>
    <recommendedName>
        <fullName evidence="3">Protein-glutamate methylesterase/protein-glutamine glutaminase</fullName>
        <ecNumber evidence="3">3.1.1.61</ecNumber>
        <ecNumber evidence="3">3.5.1.44</ecNumber>
    </recommendedName>
</protein>
<evidence type="ECO:0000313" key="8">
    <source>
        <dbReference type="EMBL" id="BAY98182.1"/>
    </source>
</evidence>
<evidence type="ECO:0000259" key="7">
    <source>
        <dbReference type="PROSITE" id="PS50122"/>
    </source>
</evidence>
<comment type="catalytic activity">
    <reaction evidence="2 3">
        <text>[protein]-L-glutamate 5-O-methyl ester + H2O = L-glutamyl-[protein] + methanol + H(+)</text>
        <dbReference type="Rhea" id="RHEA:23236"/>
        <dbReference type="Rhea" id="RHEA-COMP:10208"/>
        <dbReference type="Rhea" id="RHEA-COMP:10311"/>
        <dbReference type="ChEBI" id="CHEBI:15377"/>
        <dbReference type="ChEBI" id="CHEBI:15378"/>
        <dbReference type="ChEBI" id="CHEBI:17790"/>
        <dbReference type="ChEBI" id="CHEBI:29973"/>
        <dbReference type="ChEBI" id="CHEBI:82795"/>
        <dbReference type="EC" id="3.1.1.61"/>
    </reaction>
</comment>
<gene>
    <name evidence="3" type="primary">cheB</name>
    <name evidence="8" type="ORF">NIES37_21300</name>
</gene>
<dbReference type="SMART" id="SM00448">
    <property type="entry name" value="REC"/>
    <property type="match status" value="1"/>
</dbReference>
<evidence type="ECO:0000256" key="4">
    <source>
        <dbReference type="PROSITE-ProRule" id="PRU00050"/>
    </source>
</evidence>
<evidence type="ECO:0000256" key="3">
    <source>
        <dbReference type="HAMAP-Rule" id="MF_00099"/>
    </source>
</evidence>
<feature type="active site" evidence="3 4">
    <location>
        <position position="169"/>
    </location>
</feature>
<dbReference type="KEGG" id="ttq:NIES37_21300"/>
<sequence length="357" mass="38310">MPKIRVLVVDDAVVVRSRVSKILSHDAELEVVDVAANGRIALAKIPYVNPDVIILDVEMPDLNGLETLAAIRQSYPQLPVIMFSTSTRIGATATLEALSLGASDYATKPSNLGSMEATTQHIREELIPKIKLFGAGISVVPPAITVNHADVPPQRPKIEQVDVIAIGVSTGGPNALAQILPELPGNLAVPILIVQHMPPMFTKLLAERLASKCQIAVDEAIPGAVLEPGKAWIAPGDFHMVVQRHGNMVRIDTHKDPPENSCRPAVDVLLRSVAEVYRGRSLAVILTGMGQDGLQGCQRIREVGGQILAQDKATSVVWGMPGFVVNAGLADQIVPLDQMPGEIMRRVRYNQVPILGL</sequence>
<comment type="PTM">
    <text evidence="3">Phosphorylated by CheA. Phosphorylation of the N-terminal regulatory domain activates the methylesterase activity.</text>
</comment>
<dbReference type="GO" id="GO:0050568">
    <property type="term" value="F:protein-glutamine glutaminase activity"/>
    <property type="evidence" value="ECO:0007669"/>
    <property type="project" value="UniProtKB-UniRule"/>
</dbReference>
<comment type="catalytic activity">
    <reaction evidence="3">
        <text>L-glutaminyl-[protein] + H2O = L-glutamyl-[protein] + NH4(+)</text>
        <dbReference type="Rhea" id="RHEA:16441"/>
        <dbReference type="Rhea" id="RHEA-COMP:10207"/>
        <dbReference type="Rhea" id="RHEA-COMP:10208"/>
        <dbReference type="ChEBI" id="CHEBI:15377"/>
        <dbReference type="ChEBI" id="CHEBI:28938"/>
        <dbReference type="ChEBI" id="CHEBI:29973"/>
        <dbReference type="ChEBI" id="CHEBI:30011"/>
        <dbReference type="EC" id="3.5.1.44"/>
    </reaction>
</comment>
<dbReference type="GO" id="GO:0006935">
    <property type="term" value="P:chemotaxis"/>
    <property type="evidence" value="ECO:0007669"/>
    <property type="project" value="UniProtKB-UniRule"/>
</dbReference>
<dbReference type="Gene3D" id="3.40.50.2300">
    <property type="match status" value="1"/>
</dbReference>
<dbReference type="EMBL" id="AP018248">
    <property type="protein sequence ID" value="BAY98182.1"/>
    <property type="molecule type" value="Genomic_DNA"/>
</dbReference>
<dbReference type="InterPro" id="IPR035909">
    <property type="entry name" value="CheB_C"/>
</dbReference>
<dbReference type="PROSITE" id="PS50110">
    <property type="entry name" value="RESPONSE_REGULATORY"/>
    <property type="match status" value="1"/>
</dbReference>
<keyword evidence="9" id="KW-1185">Reference proteome</keyword>
<evidence type="ECO:0000256" key="2">
    <source>
        <dbReference type="ARBA" id="ARBA00048267"/>
    </source>
</evidence>
<dbReference type="EC" id="3.1.1.61" evidence="3"/>
<evidence type="ECO:0000256" key="1">
    <source>
        <dbReference type="ARBA" id="ARBA00022801"/>
    </source>
</evidence>
<dbReference type="InterPro" id="IPR001789">
    <property type="entry name" value="Sig_transdc_resp-reg_receiver"/>
</dbReference>
<dbReference type="PANTHER" id="PTHR42872:SF3">
    <property type="entry name" value="PROTEIN-GLUTAMATE METHYLESTERASE_PROTEIN-GLUTAMINE GLUTAMINASE 1"/>
    <property type="match status" value="1"/>
</dbReference>
<feature type="active site" evidence="3 4">
    <location>
        <position position="292"/>
    </location>
</feature>
<dbReference type="PROSITE" id="PS50122">
    <property type="entry name" value="CHEB"/>
    <property type="match status" value="1"/>
</dbReference>
<comment type="subcellular location">
    <subcellularLocation>
        <location evidence="3">Cytoplasm</location>
    </subcellularLocation>
</comment>
<dbReference type="AlphaFoldDB" id="A0A1Z4MXK1"/>
<dbReference type="Pfam" id="PF01339">
    <property type="entry name" value="CheB_methylest"/>
    <property type="match status" value="1"/>
</dbReference>
<dbReference type="GO" id="GO:0005737">
    <property type="term" value="C:cytoplasm"/>
    <property type="evidence" value="ECO:0007669"/>
    <property type="project" value="UniProtKB-SubCell"/>
</dbReference>
<accession>A0A1Z4MXK1</accession>
<reference evidence="8 9" key="1">
    <citation type="submission" date="2017-06" db="EMBL/GenBank/DDBJ databases">
        <title>Genome sequencing of cyanobaciteial culture collection at National Institute for Environmental Studies (NIES).</title>
        <authorList>
            <person name="Hirose Y."/>
            <person name="Shimura Y."/>
            <person name="Fujisawa T."/>
            <person name="Nakamura Y."/>
            <person name="Kawachi M."/>
        </authorList>
    </citation>
    <scope>NUCLEOTIDE SEQUENCE [LARGE SCALE GENOMIC DNA]</scope>
    <source>
        <strain evidence="8 9">NIES-37</strain>
    </source>
</reference>
<proteinExistence type="inferred from homology"/>
<dbReference type="GO" id="GO:0008984">
    <property type="term" value="F:protein-glutamate methylesterase activity"/>
    <property type="evidence" value="ECO:0007669"/>
    <property type="project" value="UniProtKB-UniRule"/>
</dbReference>
<dbReference type="Proteomes" id="UP000218785">
    <property type="component" value="Chromosome"/>
</dbReference>
<name>A0A1Z4MXK1_9CYAN</name>
<dbReference type="RefSeq" id="WP_096575405.1">
    <property type="nucleotide sequence ID" value="NZ_CAWNJS010000001.1"/>
</dbReference>
<dbReference type="SUPFAM" id="SSF52738">
    <property type="entry name" value="Methylesterase CheB, C-terminal domain"/>
    <property type="match status" value="1"/>
</dbReference>
<dbReference type="InterPro" id="IPR008248">
    <property type="entry name" value="CheB-like"/>
</dbReference>
<evidence type="ECO:0000256" key="5">
    <source>
        <dbReference type="PROSITE-ProRule" id="PRU00169"/>
    </source>
</evidence>
<dbReference type="Gene3D" id="3.40.50.180">
    <property type="entry name" value="Methylesterase CheB, C-terminal domain"/>
    <property type="match status" value="1"/>
</dbReference>
<dbReference type="CDD" id="cd17541">
    <property type="entry name" value="REC_CheB-like"/>
    <property type="match status" value="1"/>
</dbReference>
<feature type="modified residue" description="4-aspartylphosphate" evidence="3 5">
    <location>
        <position position="56"/>
    </location>
</feature>
<dbReference type="HAMAP" id="MF_00099">
    <property type="entry name" value="CheB_chemtxs"/>
    <property type="match status" value="1"/>
</dbReference>
<dbReference type="GO" id="GO:0000156">
    <property type="term" value="F:phosphorelay response regulator activity"/>
    <property type="evidence" value="ECO:0007669"/>
    <property type="project" value="InterPro"/>
</dbReference>
<dbReference type="Pfam" id="PF00072">
    <property type="entry name" value="Response_reg"/>
    <property type="match status" value="1"/>
</dbReference>
<dbReference type="SUPFAM" id="SSF52172">
    <property type="entry name" value="CheY-like"/>
    <property type="match status" value="1"/>
</dbReference>
<dbReference type="PIRSF" id="PIRSF000876">
    <property type="entry name" value="RR_chemtxs_CheB"/>
    <property type="match status" value="1"/>
</dbReference>
<keyword evidence="3" id="KW-0963">Cytoplasm</keyword>
<comment type="function">
    <text evidence="3">Involved in chemotaxis. Part of a chemotaxis signal transduction system that modulates chemotaxis in response to various stimuli. Catalyzes the demethylation of specific methylglutamate residues introduced into the chemoreceptors (methyl-accepting chemotaxis proteins or MCP) by CheR. Also mediates the irreversible deamidation of specific glutamine residues to glutamic acid.</text>
</comment>
<dbReference type="EC" id="3.5.1.44" evidence="3"/>
<organism evidence="8 9">
    <name type="scientific">Tolypothrix tenuis PCC 7101</name>
    <dbReference type="NCBI Taxonomy" id="231146"/>
    <lineage>
        <taxon>Bacteria</taxon>
        <taxon>Bacillati</taxon>
        <taxon>Cyanobacteriota</taxon>
        <taxon>Cyanophyceae</taxon>
        <taxon>Nostocales</taxon>
        <taxon>Tolypothrichaceae</taxon>
        <taxon>Tolypothrix</taxon>
    </lineage>
</organism>
<comment type="similarity">
    <text evidence="3">Belongs to the CheB family.</text>
</comment>
<evidence type="ECO:0000259" key="6">
    <source>
        <dbReference type="PROSITE" id="PS50110"/>
    </source>
</evidence>
<dbReference type="PANTHER" id="PTHR42872">
    <property type="entry name" value="PROTEIN-GLUTAMATE METHYLESTERASE/PROTEIN-GLUTAMINE GLUTAMINASE"/>
    <property type="match status" value="1"/>
</dbReference>
<dbReference type="CDD" id="cd16432">
    <property type="entry name" value="CheB_Rec"/>
    <property type="match status" value="1"/>
</dbReference>
<dbReference type="InterPro" id="IPR000673">
    <property type="entry name" value="Sig_transdc_resp-reg_Me-estase"/>
</dbReference>